<sequence length="113" mass="12654">MPKPDTVDAYIASLEPHTAHIIEQVRDLMHAIDPEVVEAVKYGMPKFSYAGTYLFAGAWKKHLGLYPVYPADPVLEERIAPFRSGSDTVRFLYKDPIPMDLIEAIARARIAAP</sequence>
<accession>A0A1K2HUT9</accession>
<dbReference type="STRING" id="665118.SAMN02983003_0982"/>
<dbReference type="OrthoDB" id="3236524at2"/>
<dbReference type="Gene3D" id="3.90.1150.200">
    <property type="match status" value="1"/>
</dbReference>
<organism evidence="2 3">
    <name type="scientific">Devosia enhydra</name>
    <dbReference type="NCBI Taxonomy" id="665118"/>
    <lineage>
        <taxon>Bacteria</taxon>
        <taxon>Pseudomonadati</taxon>
        <taxon>Pseudomonadota</taxon>
        <taxon>Alphaproteobacteria</taxon>
        <taxon>Hyphomicrobiales</taxon>
        <taxon>Devosiaceae</taxon>
        <taxon>Devosia</taxon>
    </lineage>
</organism>
<dbReference type="AlphaFoldDB" id="A0A1K2HUT9"/>
<dbReference type="Proteomes" id="UP000183447">
    <property type="component" value="Unassembled WGS sequence"/>
</dbReference>
<keyword evidence="3" id="KW-1185">Reference proteome</keyword>
<dbReference type="Pfam" id="PF08818">
    <property type="entry name" value="DUF1801"/>
    <property type="match status" value="1"/>
</dbReference>
<evidence type="ECO:0000313" key="2">
    <source>
        <dbReference type="EMBL" id="SFZ82276.1"/>
    </source>
</evidence>
<reference evidence="2 3" key="1">
    <citation type="submission" date="2016-11" db="EMBL/GenBank/DDBJ databases">
        <authorList>
            <person name="Jaros S."/>
            <person name="Januszkiewicz K."/>
            <person name="Wedrychowicz H."/>
        </authorList>
    </citation>
    <scope>NUCLEOTIDE SEQUENCE [LARGE SCALE GENOMIC DNA]</scope>
    <source>
        <strain evidence="2 3">ATCC 23634</strain>
    </source>
</reference>
<feature type="domain" description="YdhG-like" evidence="1">
    <location>
        <begin position="21"/>
        <end position="110"/>
    </location>
</feature>
<protein>
    <submittedName>
        <fullName evidence="2">Uncharacterized conserved protein YdhG, YjbR/CyaY-like superfamily, DUF1801 family</fullName>
    </submittedName>
</protein>
<dbReference type="SUPFAM" id="SSF159888">
    <property type="entry name" value="YdhG-like"/>
    <property type="match status" value="1"/>
</dbReference>
<proteinExistence type="predicted"/>
<name>A0A1K2HUT9_9HYPH</name>
<dbReference type="EMBL" id="FPKU01000001">
    <property type="protein sequence ID" value="SFZ82276.1"/>
    <property type="molecule type" value="Genomic_DNA"/>
</dbReference>
<evidence type="ECO:0000259" key="1">
    <source>
        <dbReference type="Pfam" id="PF08818"/>
    </source>
</evidence>
<gene>
    <name evidence="2" type="ORF">SAMN02983003_0982</name>
</gene>
<evidence type="ECO:0000313" key="3">
    <source>
        <dbReference type="Proteomes" id="UP000183447"/>
    </source>
</evidence>
<dbReference type="RefSeq" id="WP_072339506.1">
    <property type="nucleotide sequence ID" value="NZ_FPKU01000001.1"/>
</dbReference>
<dbReference type="InterPro" id="IPR014922">
    <property type="entry name" value="YdhG-like"/>
</dbReference>